<dbReference type="PANTHER" id="PTHR42973:SF39">
    <property type="entry name" value="FAD-BINDING PCMH-TYPE DOMAIN-CONTAINING PROTEIN"/>
    <property type="match status" value="1"/>
</dbReference>
<dbReference type="InterPro" id="IPR016167">
    <property type="entry name" value="FAD-bd_PCMH_sub1"/>
</dbReference>
<dbReference type="AlphaFoldDB" id="A0A401W2Y5"/>
<dbReference type="PROSITE" id="PS00862">
    <property type="entry name" value="OX2_COVAL_FAD"/>
    <property type="match status" value="1"/>
</dbReference>
<keyword evidence="3" id="KW-0285">Flavoprotein</keyword>
<dbReference type="PROSITE" id="PS51387">
    <property type="entry name" value="FAD_PCMH"/>
    <property type="match status" value="1"/>
</dbReference>
<dbReference type="InterPro" id="IPR016169">
    <property type="entry name" value="FAD-bd_PCMH_sub2"/>
</dbReference>
<keyword evidence="5" id="KW-0560">Oxidoreductase</keyword>
<dbReference type="EMBL" id="BHZD01000001">
    <property type="protein sequence ID" value="GCD43661.1"/>
    <property type="molecule type" value="Genomic_DNA"/>
</dbReference>
<dbReference type="InterPro" id="IPR050416">
    <property type="entry name" value="FAD-linked_Oxidoreductase"/>
</dbReference>
<evidence type="ECO:0000256" key="1">
    <source>
        <dbReference type="ARBA" id="ARBA00001974"/>
    </source>
</evidence>
<name>A0A401W2Y5_STREY</name>
<evidence type="ECO:0000256" key="2">
    <source>
        <dbReference type="ARBA" id="ARBA00005466"/>
    </source>
</evidence>
<comment type="similarity">
    <text evidence="2">Belongs to the oxygen-dependent FAD-linked oxidoreductase family.</text>
</comment>
<dbReference type="InterPro" id="IPR006094">
    <property type="entry name" value="Oxid_FAD_bind_N"/>
</dbReference>
<dbReference type="RefSeq" id="WP_125054732.1">
    <property type="nucleotide sequence ID" value="NZ_BHZD01000001.1"/>
</dbReference>
<reference evidence="7 8" key="1">
    <citation type="submission" date="2018-11" db="EMBL/GenBank/DDBJ databases">
        <title>Whole genome sequence of Streptomyces paromomycinus NBRC 15454(T).</title>
        <authorList>
            <person name="Komaki H."/>
            <person name="Tamura T."/>
        </authorList>
    </citation>
    <scope>NUCLEOTIDE SEQUENCE [LARGE SCALE GENOMIC DNA]</scope>
    <source>
        <strain evidence="7 8">NBRC 15454</strain>
    </source>
</reference>
<dbReference type="GO" id="GO:0071949">
    <property type="term" value="F:FAD binding"/>
    <property type="evidence" value="ECO:0007669"/>
    <property type="project" value="InterPro"/>
</dbReference>
<dbReference type="Pfam" id="PF01565">
    <property type="entry name" value="FAD_binding_4"/>
    <property type="match status" value="1"/>
</dbReference>
<evidence type="ECO:0000259" key="6">
    <source>
        <dbReference type="PROSITE" id="PS51387"/>
    </source>
</evidence>
<gene>
    <name evidence="7" type="ORF">GKJPGBOP_03343</name>
</gene>
<dbReference type="GO" id="GO:0016491">
    <property type="term" value="F:oxidoreductase activity"/>
    <property type="evidence" value="ECO:0007669"/>
    <property type="project" value="UniProtKB-KW"/>
</dbReference>
<comment type="cofactor">
    <cofactor evidence="1">
        <name>FAD</name>
        <dbReference type="ChEBI" id="CHEBI:57692"/>
    </cofactor>
</comment>
<dbReference type="SUPFAM" id="SSF56176">
    <property type="entry name" value="FAD-binding/transporter-associated domain-like"/>
    <property type="match status" value="1"/>
</dbReference>
<sequence>MKTTYSDVSAPASGSFGSPGPFTASASASAATSVSTSAAAAATSAITEAPASYDAFGTLTGLASCVTGIVLVPGDDGYEAERTGFQSGHVHRPSVIVGADTAADVVAAVRYARANGLPVSVQSTGHGLAAPSDGGVLVSTRRMDEVRVDAEARTVWAGAGALWADVIEEAAPHGLAPVNGSSPGVGVVGYTLGGGLGILGREFGYASDRVRLVEVVTADGALRWVTPEREPGLFRALLGGGRGLGVVTGLEFGLVPVARVYGGQLVFGADLMDEALAAYLAWAEGLPDALTSSVGLIAYPDVPALPGHLRGRYLAHIRIAYTGPVAEGERLVAPLRAVGPRVADTLREMPYTESHTIHQDPETPHAYDGDSVLLSGLDAAELREVTALTGPDAPMMTVVQLNHLGGALAVGGGSVGHRDARYLLRLLSPLDGTDVGSVRALHARVRAALAPRAVGRSVNFLFGDHGDAVADAYEEDVHRRLVAAKAAYDPENLFRA</sequence>
<accession>A0A401W2Y5</accession>
<dbReference type="Gene3D" id="3.40.462.20">
    <property type="match status" value="1"/>
</dbReference>
<feature type="domain" description="FAD-binding PCMH-type" evidence="6">
    <location>
        <begin position="89"/>
        <end position="257"/>
    </location>
</feature>
<keyword evidence="8" id="KW-1185">Reference proteome</keyword>
<keyword evidence="4" id="KW-0274">FAD</keyword>
<dbReference type="Gene3D" id="3.30.465.10">
    <property type="match status" value="1"/>
</dbReference>
<protein>
    <submittedName>
        <fullName evidence="7">Oxidoreductase</fullName>
    </submittedName>
</protein>
<evidence type="ECO:0000256" key="3">
    <source>
        <dbReference type="ARBA" id="ARBA00022630"/>
    </source>
</evidence>
<dbReference type="InterPro" id="IPR036318">
    <property type="entry name" value="FAD-bd_PCMH-like_sf"/>
</dbReference>
<dbReference type="InterPro" id="IPR012951">
    <property type="entry name" value="BBE"/>
</dbReference>
<proteinExistence type="inferred from homology"/>
<evidence type="ECO:0000256" key="4">
    <source>
        <dbReference type="ARBA" id="ARBA00022827"/>
    </source>
</evidence>
<dbReference type="InterPro" id="IPR016166">
    <property type="entry name" value="FAD-bd_PCMH"/>
</dbReference>
<comment type="caution">
    <text evidence="7">The sequence shown here is derived from an EMBL/GenBank/DDBJ whole genome shotgun (WGS) entry which is preliminary data.</text>
</comment>
<evidence type="ECO:0000313" key="8">
    <source>
        <dbReference type="Proteomes" id="UP000286746"/>
    </source>
</evidence>
<organism evidence="7 8">
    <name type="scientific">Streptomyces paromomycinus</name>
    <name type="common">Streptomyces rimosus subsp. paromomycinus</name>
    <dbReference type="NCBI Taxonomy" id="92743"/>
    <lineage>
        <taxon>Bacteria</taxon>
        <taxon>Bacillati</taxon>
        <taxon>Actinomycetota</taxon>
        <taxon>Actinomycetes</taxon>
        <taxon>Kitasatosporales</taxon>
        <taxon>Streptomycetaceae</taxon>
        <taxon>Streptomyces</taxon>
    </lineage>
</organism>
<dbReference type="Gene3D" id="3.30.43.10">
    <property type="entry name" value="Uridine Diphospho-n-acetylenolpyruvylglucosamine Reductase, domain 2"/>
    <property type="match status" value="1"/>
</dbReference>
<dbReference type="Pfam" id="PF08031">
    <property type="entry name" value="BBE"/>
    <property type="match status" value="1"/>
</dbReference>
<dbReference type="Proteomes" id="UP000286746">
    <property type="component" value="Unassembled WGS sequence"/>
</dbReference>
<evidence type="ECO:0000256" key="5">
    <source>
        <dbReference type="ARBA" id="ARBA00023002"/>
    </source>
</evidence>
<dbReference type="PANTHER" id="PTHR42973">
    <property type="entry name" value="BINDING OXIDOREDUCTASE, PUTATIVE (AFU_ORTHOLOGUE AFUA_1G17690)-RELATED"/>
    <property type="match status" value="1"/>
</dbReference>
<evidence type="ECO:0000313" key="7">
    <source>
        <dbReference type="EMBL" id="GCD43661.1"/>
    </source>
</evidence>
<dbReference type="InterPro" id="IPR006093">
    <property type="entry name" value="Oxy_OxRdtase_FAD_BS"/>
</dbReference>